<evidence type="ECO:0000313" key="2">
    <source>
        <dbReference type="Proteomes" id="UP001056436"/>
    </source>
</evidence>
<gene>
    <name evidence="1" type="ORF">CABS02_05114</name>
</gene>
<reference evidence="1" key="1">
    <citation type="submission" date="2019-01" db="EMBL/GenBank/DDBJ databases">
        <title>Colletotrichum abscissum LGMF1257.</title>
        <authorList>
            <person name="Baroncelli R."/>
        </authorList>
    </citation>
    <scope>NUCLEOTIDE SEQUENCE</scope>
    <source>
        <strain evidence="1">Ca142</strain>
    </source>
</reference>
<name>A0A9P9XIT9_9PEZI</name>
<sequence length="166" mass="18748">MSGRQGGKEIHPRRILPKASTEIQLCGAPEATWRGQAPRYRLSGSAKRQALLAGAWRPHFRLRNCRITSPESTTCWVPYFSVDFPRLHPQSFSSSTSQLSRQHHQTCSSLTAYFFYISCARRQAAKGPRTPTPLERLRQSTVSHQMSAPNFAHAPYRPLGQIDTIN</sequence>
<dbReference type="Proteomes" id="UP001056436">
    <property type="component" value="Unassembled WGS sequence"/>
</dbReference>
<proteinExistence type="predicted"/>
<organism evidence="1 2">
    <name type="scientific">Colletotrichum abscissum</name>
    <dbReference type="NCBI Taxonomy" id="1671311"/>
    <lineage>
        <taxon>Eukaryota</taxon>
        <taxon>Fungi</taxon>
        <taxon>Dikarya</taxon>
        <taxon>Ascomycota</taxon>
        <taxon>Pezizomycotina</taxon>
        <taxon>Sordariomycetes</taxon>
        <taxon>Hypocreomycetidae</taxon>
        <taxon>Glomerellales</taxon>
        <taxon>Glomerellaceae</taxon>
        <taxon>Colletotrichum</taxon>
        <taxon>Colletotrichum acutatum species complex</taxon>
    </lineage>
</organism>
<evidence type="ECO:0000313" key="1">
    <source>
        <dbReference type="EMBL" id="KAI3554633.1"/>
    </source>
</evidence>
<dbReference type="EMBL" id="SDAQ01000022">
    <property type="protein sequence ID" value="KAI3554633.1"/>
    <property type="molecule type" value="Genomic_DNA"/>
</dbReference>
<dbReference type="AlphaFoldDB" id="A0A9P9XIT9"/>
<protein>
    <submittedName>
        <fullName evidence="1">Uncharacterized protein</fullName>
    </submittedName>
</protein>
<comment type="caution">
    <text evidence="1">The sequence shown here is derived from an EMBL/GenBank/DDBJ whole genome shotgun (WGS) entry which is preliminary data.</text>
</comment>
<keyword evidence="2" id="KW-1185">Reference proteome</keyword>
<accession>A0A9P9XIT9</accession>